<dbReference type="AlphaFoldDB" id="A0AAD4XGD7"/>
<accession>A0AAD4XGD7</accession>
<proteinExistence type="predicted"/>
<dbReference type="Proteomes" id="UP001202328">
    <property type="component" value="Unassembled WGS sequence"/>
</dbReference>
<sequence>MPRGRRNPPEEDPALTRKLRHSFNAVQDLVKEIKPIGLSDRAKTYLRKEPYGDLVMLYYDEFDVAAPKNMKKITTNKHGVVKILNYFDRDCEVPCAFKFGENFIESTPAKFAGITGMKRFGSRRGQKLIQRFNLKKVDENVLYNKYFSDIKETQHSTALTKKKIMETIIEVMKKKKRRTKLDDKHVVCLIGFYLCCVLFCSDKNASSVNVKYHALVKTYETVLEVSWPDLVHEHLFEEILKNADCPSNVKGCVQYILILFAEHTPAGLIQKVQNNEQKIPRVGRWYMQVISDFIAGANMTEFTVSVFYYLLYILFTITCKRACVTDIYTCKLSVIFCIWHV</sequence>
<organism evidence="1 2">
    <name type="scientific">Papaver atlanticum</name>
    <dbReference type="NCBI Taxonomy" id="357466"/>
    <lineage>
        <taxon>Eukaryota</taxon>
        <taxon>Viridiplantae</taxon>
        <taxon>Streptophyta</taxon>
        <taxon>Embryophyta</taxon>
        <taxon>Tracheophyta</taxon>
        <taxon>Spermatophyta</taxon>
        <taxon>Magnoliopsida</taxon>
        <taxon>Ranunculales</taxon>
        <taxon>Papaveraceae</taxon>
        <taxon>Papaveroideae</taxon>
        <taxon>Papaver</taxon>
    </lineage>
</organism>
<comment type="caution">
    <text evidence="1">The sequence shown here is derived from an EMBL/GenBank/DDBJ whole genome shotgun (WGS) entry which is preliminary data.</text>
</comment>
<protein>
    <submittedName>
        <fullName evidence="1">Uncharacterized protein</fullName>
    </submittedName>
</protein>
<name>A0AAD4XGD7_9MAGN</name>
<gene>
    <name evidence="1" type="ORF">MKW98_025966</name>
</gene>
<evidence type="ECO:0000313" key="1">
    <source>
        <dbReference type="EMBL" id="KAI3914558.1"/>
    </source>
</evidence>
<reference evidence="1" key="1">
    <citation type="submission" date="2022-04" db="EMBL/GenBank/DDBJ databases">
        <title>A functionally conserved STORR gene fusion in Papaver species that diverged 16.8 million years ago.</title>
        <authorList>
            <person name="Catania T."/>
        </authorList>
    </citation>
    <scope>NUCLEOTIDE SEQUENCE</scope>
    <source>
        <strain evidence="1">S-188037</strain>
    </source>
</reference>
<dbReference type="EMBL" id="JAJJMB010009266">
    <property type="protein sequence ID" value="KAI3914558.1"/>
    <property type="molecule type" value="Genomic_DNA"/>
</dbReference>
<keyword evidence="2" id="KW-1185">Reference proteome</keyword>
<evidence type="ECO:0000313" key="2">
    <source>
        <dbReference type="Proteomes" id="UP001202328"/>
    </source>
</evidence>